<keyword evidence="3" id="KW-0413">Isomerase</keyword>
<dbReference type="InterPro" id="IPR003583">
    <property type="entry name" value="Hlx-hairpin-Hlx_DNA-bd_motif"/>
</dbReference>
<evidence type="ECO:0000313" key="4">
    <source>
        <dbReference type="Proteomes" id="UP000004105"/>
    </source>
</evidence>
<dbReference type="GO" id="GO:0015627">
    <property type="term" value="C:type II protein secretion system complex"/>
    <property type="evidence" value="ECO:0007669"/>
    <property type="project" value="TreeGrafter"/>
</dbReference>
<dbReference type="GO" id="GO:0003677">
    <property type="term" value="F:DNA binding"/>
    <property type="evidence" value="ECO:0007669"/>
    <property type="project" value="InterPro"/>
</dbReference>
<dbReference type="NCBIfam" id="TIGR00426">
    <property type="entry name" value="competence protein ComEA helix-hairpin-helix repeat region"/>
    <property type="match status" value="1"/>
</dbReference>
<reference evidence="3 4" key="1">
    <citation type="submission" date="2011-02" db="EMBL/GenBank/DDBJ databases">
        <authorList>
            <person name="Muzny D."/>
            <person name="Qin X."/>
            <person name="Deng J."/>
            <person name="Jiang H."/>
            <person name="Liu Y."/>
            <person name="Qu J."/>
            <person name="Song X.-Z."/>
            <person name="Zhang L."/>
            <person name="Thornton R."/>
            <person name="Coyle M."/>
            <person name="Francisco L."/>
            <person name="Jackson L."/>
            <person name="Javaid M."/>
            <person name="Korchina V."/>
            <person name="Kovar C."/>
            <person name="Mata R."/>
            <person name="Mathew T."/>
            <person name="Ngo R."/>
            <person name="Nguyen L."/>
            <person name="Nguyen N."/>
            <person name="Okwuonu G."/>
            <person name="Ongeri F."/>
            <person name="Pham C."/>
            <person name="Simmons D."/>
            <person name="Wilczek-Boney K."/>
            <person name="Hale W."/>
            <person name="Jakkamsetti A."/>
            <person name="Pham P."/>
            <person name="Ruth R."/>
            <person name="San Lucas F."/>
            <person name="Warren J."/>
            <person name="Zhang J."/>
            <person name="Zhao Z."/>
            <person name="Zhou C."/>
            <person name="Zhu D."/>
            <person name="Lee S."/>
            <person name="Bess C."/>
            <person name="Blankenburg K."/>
            <person name="Forbes L."/>
            <person name="Fu Q."/>
            <person name="Gubbala S."/>
            <person name="Hirani K."/>
            <person name="Jayaseelan J.C."/>
            <person name="Lara F."/>
            <person name="Munidasa M."/>
            <person name="Palculict T."/>
            <person name="Patil S."/>
            <person name="Pu L.-L."/>
            <person name="Saada N."/>
            <person name="Tang L."/>
            <person name="Weissenberger G."/>
            <person name="Zhu Y."/>
            <person name="Hemphill L."/>
            <person name="Shang Y."/>
            <person name="Youmans B."/>
            <person name="Ayvaz T."/>
            <person name="Ross M."/>
            <person name="Santibanez J."/>
            <person name="Aqrawi P."/>
            <person name="Gross S."/>
            <person name="Joshi V."/>
            <person name="Fowler G."/>
            <person name="Nazareth L."/>
            <person name="Reid J."/>
            <person name="Worley K."/>
            <person name="Petrosino J."/>
            <person name="Highlander S."/>
            <person name="Gibbs R."/>
        </authorList>
    </citation>
    <scope>NUCLEOTIDE SEQUENCE [LARGE SCALE GENOMIC DNA]</scope>
    <source>
        <strain evidence="3 4">ATCC BAA-1200</strain>
    </source>
</reference>
<dbReference type="GO" id="GO:0015628">
    <property type="term" value="P:protein secretion by the type II secretion system"/>
    <property type="evidence" value="ECO:0007669"/>
    <property type="project" value="TreeGrafter"/>
</dbReference>
<dbReference type="EMBL" id="AFAY01000058">
    <property type="protein sequence ID" value="EGF05996.1"/>
    <property type="molecule type" value="Genomic_DNA"/>
</dbReference>
<dbReference type="Gene3D" id="1.10.150.280">
    <property type="entry name" value="AF1531-like domain"/>
    <property type="match status" value="1"/>
</dbReference>
<dbReference type="SMART" id="SM00278">
    <property type="entry name" value="HhH1"/>
    <property type="match status" value="2"/>
</dbReference>
<keyword evidence="1" id="KW-0732">Signal</keyword>
<accession>F2BGU8</accession>
<organism evidence="3 4">
    <name type="scientific">Neisseria bacilliformis ATCC BAA-1200</name>
    <dbReference type="NCBI Taxonomy" id="888742"/>
    <lineage>
        <taxon>Bacteria</taxon>
        <taxon>Pseudomonadati</taxon>
        <taxon>Pseudomonadota</taxon>
        <taxon>Betaproteobacteria</taxon>
        <taxon>Neisseriales</taxon>
        <taxon>Neisseriaceae</taxon>
        <taxon>Neisseria</taxon>
    </lineage>
</organism>
<name>F2BGU8_9NEIS</name>
<evidence type="ECO:0000259" key="2">
    <source>
        <dbReference type="SMART" id="SM00278"/>
    </source>
</evidence>
<dbReference type="InterPro" id="IPR051675">
    <property type="entry name" value="Endo/Exo/Phosphatase_dom_1"/>
</dbReference>
<sequence>MDLKKSLFGLLAYGVAAWVAAAVNINTATAEELKALPGIGQAKAQAIVDYRKENGAFKSVDDLKKVKGIGDGILGKLKDQATVGGAANAKPVKPAVPTTAAPAAAVKK</sequence>
<dbReference type="PANTHER" id="PTHR21180">
    <property type="entry name" value="ENDONUCLEASE/EXONUCLEASE/PHOSPHATASE FAMILY DOMAIN-CONTAINING PROTEIN 1"/>
    <property type="match status" value="1"/>
</dbReference>
<proteinExistence type="predicted"/>
<comment type="caution">
    <text evidence="3">The sequence shown here is derived from an EMBL/GenBank/DDBJ whole genome shotgun (WGS) entry which is preliminary data.</text>
</comment>
<dbReference type="GO" id="GO:0016853">
    <property type="term" value="F:isomerase activity"/>
    <property type="evidence" value="ECO:0007669"/>
    <property type="project" value="UniProtKB-KW"/>
</dbReference>
<feature type="domain" description="Helix-hairpin-helix DNA-binding motif class 1" evidence="2">
    <location>
        <begin position="31"/>
        <end position="50"/>
    </location>
</feature>
<feature type="domain" description="Helix-hairpin-helix DNA-binding motif class 1" evidence="2">
    <location>
        <begin position="61"/>
        <end position="80"/>
    </location>
</feature>
<dbReference type="InterPro" id="IPR004509">
    <property type="entry name" value="Competence_ComEA_HhH"/>
</dbReference>
<dbReference type="EC" id="5.99.1.2" evidence="3"/>
<dbReference type="SUPFAM" id="SSF47781">
    <property type="entry name" value="RuvA domain 2-like"/>
    <property type="match status" value="1"/>
</dbReference>
<evidence type="ECO:0000313" key="3">
    <source>
        <dbReference type="EMBL" id="EGF05996.1"/>
    </source>
</evidence>
<dbReference type="AlphaFoldDB" id="F2BGU8"/>
<protein>
    <submittedName>
        <fullName evidence="3">DNA topoisomerase TopA</fullName>
        <ecNumber evidence="3">5.99.1.2</ecNumber>
    </submittedName>
</protein>
<gene>
    <name evidence="3" type="primary">topA2</name>
    <name evidence="3" type="ORF">HMPREF9123_2955</name>
</gene>
<dbReference type="RefSeq" id="WP_007343959.1">
    <property type="nucleotide sequence ID" value="NZ_GL878495.1"/>
</dbReference>
<dbReference type="Pfam" id="PF12836">
    <property type="entry name" value="HHH_3"/>
    <property type="match status" value="1"/>
</dbReference>
<dbReference type="Proteomes" id="UP000004105">
    <property type="component" value="Unassembled WGS sequence"/>
</dbReference>
<feature type="signal peptide" evidence="1">
    <location>
        <begin position="1"/>
        <end position="21"/>
    </location>
</feature>
<dbReference type="PANTHER" id="PTHR21180:SF32">
    <property type="entry name" value="ENDONUCLEASE_EXONUCLEASE_PHOSPHATASE FAMILY DOMAIN-CONTAINING PROTEIN 1"/>
    <property type="match status" value="1"/>
</dbReference>
<dbReference type="HOGENOM" id="CLU_052011_4_0_4"/>
<dbReference type="InterPro" id="IPR010994">
    <property type="entry name" value="RuvA_2-like"/>
</dbReference>
<feature type="chain" id="PRO_5003274252" evidence="1">
    <location>
        <begin position="22"/>
        <end position="108"/>
    </location>
</feature>
<keyword evidence="4" id="KW-1185">Reference proteome</keyword>
<dbReference type="GO" id="GO:0006281">
    <property type="term" value="P:DNA repair"/>
    <property type="evidence" value="ECO:0007669"/>
    <property type="project" value="InterPro"/>
</dbReference>
<evidence type="ECO:0000256" key="1">
    <source>
        <dbReference type="SAM" id="SignalP"/>
    </source>
</evidence>